<name>B8FM11_DESAL</name>
<dbReference type="InterPro" id="IPR023867">
    <property type="entry name" value="Sulphatase_maturase_rSAM"/>
</dbReference>
<dbReference type="PROSITE" id="PS51918">
    <property type="entry name" value="RADICAL_SAM"/>
    <property type="match status" value="1"/>
</dbReference>
<dbReference type="InterPro" id="IPR007197">
    <property type="entry name" value="rSAM"/>
</dbReference>
<evidence type="ECO:0000259" key="7">
    <source>
        <dbReference type="PROSITE" id="PS51918"/>
    </source>
</evidence>
<evidence type="ECO:0000256" key="6">
    <source>
        <dbReference type="ARBA" id="ARBA00023601"/>
    </source>
</evidence>
<dbReference type="SFLD" id="SFLDG01384">
    <property type="entry name" value="thioether_bond_formation_requi"/>
    <property type="match status" value="1"/>
</dbReference>
<dbReference type="AlphaFoldDB" id="B8FM11"/>
<dbReference type="SFLD" id="SFLDG01386">
    <property type="entry name" value="main_SPASM_domain-containing"/>
    <property type="match status" value="1"/>
</dbReference>
<dbReference type="SFLD" id="SFLDS00029">
    <property type="entry name" value="Radical_SAM"/>
    <property type="match status" value="1"/>
</dbReference>
<keyword evidence="3" id="KW-0479">Metal-binding</keyword>
<feature type="domain" description="Radical SAM core" evidence="7">
    <location>
        <begin position="1"/>
        <end position="221"/>
    </location>
</feature>
<evidence type="ECO:0000256" key="4">
    <source>
        <dbReference type="ARBA" id="ARBA00023004"/>
    </source>
</evidence>
<gene>
    <name evidence="8" type="ordered locus">Dalk_4059</name>
</gene>
<keyword evidence="4" id="KW-0408">Iron</keyword>
<dbReference type="InterPro" id="IPR023885">
    <property type="entry name" value="4Fe4S-binding_SPASM_dom"/>
</dbReference>
<dbReference type="CDD" id="cd01335">
    <property type="entry name" value="Radical_SAM"/>
    <property type="match status" value="1"/>
</dbReference>
<keyword evidence="9" id="KW-1185">Reference proteome</keyword>
<dbReference type="GO" id="GO:0046872">
    <property type="term" value="F:metal ion binding"/>
    <property type="evidence" value="ECO:0007669"/>
    <property type="project" value="UniProtKB-KW"/>
</dbReference>
<proteinExistence type="inferred from homology"/>
<keyword evidence="2" id="KW-0949">S-adenosyl-L-methionine</keyword>
<dbReference type="Proteomes" id="UP000000739">
    <property type="component" value="Chromosome"/>
</dbReference>
<dbReference type="RefSeq" id="WP_015948792.1">
    <property type="nucleotide sequence ID" value="NC_011768.1"/>
</dbReference>
<dbReference type="eggNOG" id="COG0641">
    <property type="taxonomic scope" value="Bacteria"/>
</dbReference>
<organism evidence="8 9">
    <name type="scientific">Desulfatibacillum aliphaticivorans</name>
    <dbReference type="NCBI Taxonomy" id="218208"/>
    <lineage>
        <taxon>Bacteria</taxon>
        <taxon>Pseudomonadati</taxon>
        <taxon>Thermodesulfobacteriota</taxon>
        <taxon>Desulfobacteria</taxon>
        <taxon>Desulfobacterales</taxon>
        <taxon>Desulfatibacillaceae</taxon>
        <taxon>Desulfatibacillum</taxon>
    </lineage>
</organism>
<dbReference type="GO" id="GO:0051536">
    <property type="term" value="F:iron-sulfur cluster binding"/>
    <property type="evidence" value="ECO:0007669"/>
    <property type="project" value="UniProtKB-KW"/>
</dbReference>
<keyword evidence="5" id="KW-0411">Iron-sulfur</keyword>
<dbReference type="HOGENOM" id="CLU_009273_3_2_7"/>
<evidence type="ECO:0000256" key="3">
    <source>
        <dbReference type="ARBA" id="ARBA00022723"/>
    </source>
</evidence>
<dbReference type="SUPFAM" id="SSF102114">
    <property type="entry name" value="Radical SAM enzymes"/>
    <property type="match status" value="1"/>
</dbReference>
<dbReference type="NCBIfam" id="TIGR04085">
    <property type="entry name" value="rSAM_more_4Fe4S"/>
    <property type="match status" value="1"/>
</dbReference>
<dbReference type="PANTHER" id="PTHR43273:SF3">
    <property type="entry name" value="ANAEROBIC SULFATASE-MATURATING ENZYME HOMOLOG ASLB-RELATED"/>
    <property type="match status" value="1"/>
</dbReference>
<dbReference type="Pfam" id="PF04055">
    <property type="entry name" value="Radical_SAM"/>
    <property type="match status" value="1"/>
</dbReference>
<evidence type="ECO:0000256" key="5">
    <source>
        <dbReference type="ARBA" id="ARBA00023014"/>
    </source>
</evidence>
<protein>
    <submittedName>
        <fullName evidence="8">Radical SAM domain protein</fullName>
    </submittedName>
</protein>
<evidence type="ECO:0000256" key="1">
    <source>
        <dbReference type="ARBA" id="ARBA00001966"/>
    </source>
</evidence>
<comment type="similarity">
    <text evidence="6">Belongs to the radical SAM superfamily. Anaerobic sulfatase-maturating enzyme family.</text>
</comment>
<reference evidence="8 9" key="1">
    <citation type="journal article" date="2012" name="Environ. Microbiol.">
        <title>The genome sequence of Desulfatibacillum alkenivorans AK-01: a blueprint for anaerobic alkane oxidation.</title>
        <authorList>
            <person name="Callaghan A.V."/>
            <person name="Morris B.E."/>
            <person name="Pereira I.A."/>
            <person name="McInerney M.J."/>
            <person name="Austin R.N."/>
            <person name="Groves J.T."/>
            <person name="Kukor J.J."/>
            <person name="Suflita J.M."/>
            <person name="Young L.Y."/>
            <person name="Zylstra G.J."/>
            <person name="Wawrik B."/>
        </authorList>
    </citation>
    <scope>NUCLEOTIDE SEQUENCE [LARGE SCALE GENOMIC DNA]</scope>
    <source>
        <strain evidence="8 9">AK-01</strain>
    </source>
</reference>
<dbReference type="SFLD" id="SFLDG01067">
    <property type="entry name" value="SPASM/twitch_domain_containing"/>
    <property type="match status" value="1"/>
</dbReference>
<sequence length="340" mass="36961">MENRPIKYLTLSVTGKCNLACKYCYRGEPNNDVMKPEWAKTAIDLAAASGEGFHIQITGGEPLLAWDMILKLLEYIQKSKVQASVGLQTNGTLIDDNIARALLAHKVQLGVSLDGPIHIHNKLRGKAEQTLNNLALLTDRNVPFRTTTVVTADNAASLGKTALLLAAFPTIQGMALDLLVRKGSQPKSGVFPPSHQALVDGLVDLQRCLDFVNARRKSPIALREAERLFRPSSSRKTKAYCRAQLGQSLAVSPDGGVYPCGQAIGDPAFFKGNIAEDPAPPMCAALIKHSIYRECRTCEARVVCPGECPSRLYYNKETGAPLSCVMTRTLFKMHKKASAA</sequence>
<dbReference type="InterPro" id="IPR013785">
    <property type="entry name" value="Aldolase_TIM"/>
</dbReference>
<evidence type="ECO:0000313" key="8">
    <source>
        <dbReference type="EMBL" id="ACL05744.1"/>
    </source>
</evidence>
<dbReference type="InterPro" id="IPR058240">
    <property type="entry name" value="rSAM_sf"/>
</dbReference>
<evidence type="ECO:0000313" key="9">
    <source>
        <dbReference type="Proteomes" id="UP000000739"/>
    </source>
</evidence>
<dbReference type="Gene3D" id="3.20.20.70">
    <property type="entry name" value="Aldolase class I"/>
    <property type="match status" value="1"/>
</dbReference>
<evidence type="ECO:0000256" key="2">
    <source>
        <dbReference type="ARBA" id="ARBA00022691"/>
    </source>
</evidence>
<dbReference type="KEGG" id="dal:Dalk_4059"/>
<comment type="cofactor">
    <cofactor evidence="1">
        <name>[4Fe-4S] cluster</name>
        <dbReference type="ChEBI" id="CHEBI:49883"/>
    </cofactor>
</comment>
<accession>B8FM11</accession>
<dbReference type="EMBL" id="CP001322">
    <property type="protein sequence ID" value="ACL05744.1"/>
    <property type="molecule type" value="Genomic_DNA"/>
</dbReference>
<dbReference type="PANTHER" id="PTHR43273">
    <property type="entry name" value="ANAEROBIC SULFATASE-MATURATING ENZYME HOMOLOG ASLB-RELATED"/>
    <property type="match status" value="1"/>
</dbReference>
<dbReference type="GO" id="GO:0016491">
    <property type="term" value="F:oxidoreductase activity"/>
    <property type="evidence" value="ECO:0007669"/>
    <property type="project" value="InterPro"/>
</dbReference>